<sequence length="69" mass="7399">MYKSARGVKLLSDAPTLASIQLAYNCLVYSSLPVPSHPPLPSSLPRSARHGTLTPPCSAYLKTQVCCCH</sequence>
<dbReference type="Proteomes" id="UP000324222">
    <property type="component" value="Unassembled WGS sequence"/>
</dbReference>
<name>A0A5B7ERS7_PORTR</name>
<dbReference type="EMBL" id="VSRR010003313">
    <property type="protein sequence ID" value="MPC35623.1"/>
    <property type="molecule type" value="Genomic_DNA"/>
</dbReference>
<dbReference type="AlphaFoldDB" id="A0A5B7ERS7"/>
<reference evidence="1 2" key="1">
    <citation type="submission" date="2019-05" db="EMBL/GenBank/DDBJ databases">
        <title>Another draft genome of Portunus trituberculatus and its Hox gene families provides insights of decapod evolution.</title>
        <authorList>
            <person name="Jeong J.-H."/>
            <person name="Song I."/>
            <person name="Kim S."/>
            <person name="Choi T."/>
            <person name="Kim D."/>
            <person name="Ryu S."/>
            <person name="Kim W."/>
        </authorList>
    </citation>
    <scope>NUCLEOTIDE SEQUENCE [LARGE SCALE GENOMIC DNA]</scope>
    <source>
        <tissue evidence="1">Muscle</tissue>
    </source>
</reference>
<keyword evidence="2" id="KW-1185">Reference proteome</keyword>
<evidence type="ECO:0000313" key="2">
    <source>
        <dbReference type="Proteomes" id="UP000324222"/>
    </source>
</evidence>
<proteinExistence type="predicted"/>
<accession>A0A5B7ERS7</accession>
<comment type="caution">
    <text evidence="1">The sequence shown here is derived from an EMBL/GenBank/DDBJ whole genome shotgun (WGS) entry which is preliminary data.</text>
</comment>
<gene>
    <name evidence="1" type="ORF">E2C01_029049</name>
</gene>
<evidence type="ECO:0000313" key="1">
    <source>
        <dbReference type="EMBL" id="MPC35623.1"/>
    </source>
</evidence>
<protein>
    <submittedName>
        <fullName evidence="1">Uncharacterized protein</fullName>
    </submittedName>
</protein>
<organism evidence="1 2">
    <name type="scientific">Portunus trituberculatus</name>
    <name type="common">Swimming crab</name>
    <name type="synonym">Neptunus trituberculatus</name>
    <dbReference type="NCBI Taxonomy" id="210409"/>
    <lineage>
        <taxon>Eukaryota</taxon>
        <taxon>Metazoa</taxon>
        <taxon>Ecdysozoa</taxon>
        <taxon>Arthropoda</taxon>
        <taxon>Crustacea</taxon>
        <taxon>Multicrustacea</taxon>
        <taxon>Malacostraca</taxon>
        <taxon>Eumalacostraca</taxon>
        <taxon>Eucarida</taxon>
        <taxon>Decapoda</taxon>
        <taxon>Pleocyemata</taxon>
        <taxon>Brachyura</taxon>
        <taxon>Eubrachyura</taxon>
        <taxon>Portunoidea</taxon>
        <taxon>Portunidae</taxon>
        <taxon>Portuninae</taxon>
        <taxon>Portunus</taxon>
    </lineage>
</organism>